<organism evidence="2">
    <name type="scientific">Salmonella enterica</name>
    <name type="common">Salmonella choleraesuis</name>
    <dbReference type="NCBI Taxonomy" id="28901"/>
    <lineage>
        <taxon>Bacteria</taxon>
        <taxon>Pseudomonadati</taxon>
        <taxon>Pseudomonadota</taxon>
        <taxon>Gammaproteobacteria</taxon>
        <taxon>Enterobacterales</taxon>
        <taxon>Enterobacteriaceae</taxon>
        <taxon>Salmonella</taxon>
    </lineage>
</organism>
<evidence type="ECO:0000256" key="1">
    <source>
        <dbReference type="SAM" id="MobiDB-lite"/>
    </source>
</evidence>
<sequence length="893" mass="97235">MKIPTGEFGNVDYAPSSGAPGVPNAGAVGNAMQNLANAGIHAGNNLAQFGMQMMRNDADQAVADIRDYGEQIQNNPKDGQFTKTGINAQGTTEKYSGMLSKYSEQRLSKLDPLTRKMAMKYVNSYMTSFQRSGNIFERNQNQIVQRENYRATMKNTIDDMGRVGLDNAGAKLKLSTGVDQLIAQGRAMGLPDDAIQADVHDLQRKGALNQLSNIAAQDPALLLQMMGEPSDNSGTTTSGSIASKGVRGVRNNNPGNLEYSAQGWDGELTPDGKFSRFDTPEHGIRALAKNMRTYQSKHDLNTVAQMISKFAPPKDHNDTPTYIKAVAGMMGVDPNQRIDTSDVDTLTKLVNGIITVENGSNPYTPQQVSDGVLAAMGAKQLPHVAKADSRPADAGAATNGGVWGLQFLDPTDIAKIRNAAQAQLDRQQSKLRGDMAEKLQDAKAAALNGQVYQKEIPVQDFINAYGPDKGLKAYQQYQELNNLGVAIGTMKDKSPQEMQTLLEQSKPHPEDAAGDGYAQKAANYNALVQAAAHITEQRTKDPINFLISSEHMDALTPEDISTPQGLSHALARRVDTAYEYSAKWGTPYRLFSDSESKGIGEMLQNMAPKDAMQYFKYMYQATADKPGAYSAVTQQLFKDQPAMQFAGKMVQYDKLIAKHHWWWLTSDTYKKADDVADLVVSGNQAMRTREITTNGVSRQVKGIPMPSDDGQGGMRDEFVKLAGDAFAGHPDAFTEMKSVVQAAYAGLSAKAGDYSGELNSDRYKEAFNLVTGGVTSMGGHQTVIPWGMSEDDFRDKARKEIMTAIREKTDLLNHPVANPVVTPEAGASLNLASLQKKTDSEYFESQTAATTGLINVGFGRYYVKQGNTLVFDKNGNPLEIDFSKPNDHRDAAQ</sequence>
<reference evidence="2" key="2">
    <citation type="submission" date="2020-02" db="EMBL/GenBank/DDBJ databases">
        <authorList>
            <consortium name="NCBI Pathogen Detection Project"/>
        </authorList>
    </citation>
    <scope>NUCLEOTIDE SEQUENCE</scope>
    <source>
        <strain evidence="2">MA.CK_00/00002125</strain>
    </source>
</reference>
<protein>
    <submittedName>
        <fullName evidence="2">Uncharacterized protein</fullName>
    </submittedName>
</protein>
<feature type="compositionally biased region" description="Low complexity" evidence="1">
    <location>
        <begin position="245"/>
        <end position="254"/>
    </location>
</feature>
<accession>A0A756I3X0</accession>
<gene>
    <name evidence="2" type="ORF">G8O67_004935</name>
</gene>
<comment type="caution">
    <text evidence="2">The sequence shown here is derived from an EMBL/GenBank/DDBJ whole genome shotgun (WGS) entry which is preliminary data.</text>
</comment>
<proteinExistence type="predicted"/>
<dbReference type="AlphaFoldDB" id="A0A756I3X0"/>
<dbReference type="EMBL" id="DAAWYJ010000033">
    <property type="protein sequence ID" value="HAG0017549.1"/>
    <property type="molecule type" value="Genomic_DNA"/>
</dbReference>
<feature type="compositionally biased region" description="Polar residues" evidence="1">
    <location>
        <begin position="230"/>
        <end position="241"/>
    </location>
</feature>
<evidence type="ECO:0000313" key="2">
    <source>
        <dbReference type="EMBL" id="HAG0017549.1"/>
    </source>
</evidence>
<feature type="region of interest" description="Disordered" evidence="1">
    <location>
        <begin position="229"/>
        <end position="254"/>
    </location>
</feature>
<name>A0A756I3X0_SALER</name>
<reference evidence="2" key="1">
    <citation type="journal article" date="2018" name="Genome Biol.">
        <title>SKESA: strategic k-mer extension for scrupulous assemblies.</title>
        <authorList>
            <person name="Souvorov A."/>
            <person name="Agarwala R."/>
            <person name="Lipman D.J."/>
        </authorList>
    </citation>
    <scope>NUCLEOTIDE SEQUENCE</scope>
    <source>
        <strain evidence="2">MA.CK_00/00002125</strain>
    </source>
</reference>